<gene>
    <name evidence="1" type="ORF">L596_000874</name>
</gene>
<proteinExistence type="predicted"/>
<reference evidence="1 2" key="1">
    <citation type="journal article" date="2015" name="Genome Biol.">
        <title>Comparative genomics of Steinernema reveals deeply conserved gene regulatory networks.</title>
        <authorList>
            <person name="Dillman A.R."/>
            <person name="Macchietto M."/>
            <person name="Porter C.F."/>
            <person name="Rogers A."/>
            <person name="Williams B."/>
            <person name="Antoshechkin I."/>
            <person name="Lee M.M."/>
            <person name="Goodwin Z."/>
            <person name="Lu X."/>
            <person name="Lewis E.E."/>
            <person name="Goodrich-Blair H."/>
            <person name="Stock S.P."/>
            <person name="Adams B.J."/>
            <person name="Sternberg P.W."/>
            <person name="Mortazavi A."/>
        </authorList>
    </citation>
    <scope>NUCLEOTIDE SEQUENCE [LARGE SCALE GENOMIC DNA]</scope>
    <source>
        <strain evidence="1 2">ALL</strain>
    </source>
</reference>
<sequence length="85" mass="9862">MNTRLLVRLAVFVGIFLSLAASSWQYVLKEQAPQELSEMDKIRLLVERRSPNVNNLVSQMLEKLNDGGSNALQVRRQMLSRKFWK</sequence>
<dbReference type="OrthoDB" id="5801240at2759"/>
<dbReference type="EMBL" id="AZBU02000001">
    <property type="protein sequence ID" value="TMS33098.1"/>
    <property type="molecule type" value="Genomic_DNA"/>
</dbReference>
<reference evidence="1 2" key="2">
    <citation type="journal article" date="2019" name="G3 (Bethesda)">
        <title>Hybrid Assembly of the Genome of the Entomopathogenic Nematode Steinernema carpocapsae Identifies the X-Chromosome.</title>
        <authorList>
            <person name="Serra L."/>
            <person name="Macchietto M."/>
            <person name="Macias-Munoz A."/>
            <person name="McGill C.J."/>
            <person name="Rodriguez I.M."/>
            <person name="Rodriguez B."/>
            <person name="Murad R."/>
            <person name="Mortazavi A."/>
        </authorList>
    </citation>
    <scope>NUCLEOTIDE SEQUENCE [LARGE SCALE GENOMIC DNA]</scope>
    <source>
        <strain evidence="1 2">ALL</strain>
    </source>
</reference>
<dbReference type="AlphaFoldDB" id="A0A4U8UNL6"/>
<keyword evidence="2" id="KW-1185">Reference proteome</keyword>
<organism evidence="1 2">
    <name type="scientific">Steinernema carpocapsae</name>
    <name type="common">Entomopathogenic nematode</name>
    <dbReference type="NCBI Taxonomy" id="34508"/>
    <lineage>
        <taxon>Eukaryota</taxon>
        <taxon>Metazoa</taxon>
        <taxon>Ecdysozoa</taxon>
        <taxon>Nematoda</taxon>
        <taxon>Chromadorea</taxon>
        <taxon>Rhabditida</taxon>
        <taxon>Tylenchina</taxon>
        <taxon>Panagrolaimomorpha</taxon>
        <taxon>Strongyloidoidea</taxon>
        <taxon>Steinernematidae</taxon>
        <taxon>Steinernema</taxon>
    </lineage>
</organism>
<accession>A0A4U8UNL6</accession>
<comment type="caution">
    <text evidence="1">The sequence shown here is derived from an EMBL/GenBank/DDBJ whole genome shotgun (WGS) entry which is preliminary data.</text>
</comment>
<name>A0A4U8UNL6_STECR</name>
<evidence type="ECO:0000313" key="1">
    <source>
        <dbReference type="EMBL" id="TMS33098.1"/>
    </source>
</evidence>
<evidence type="ECO:0000313" key="2">
    <source>
        <dbReference type="Proteomes" id="UP000298663"/>
    </source>
</evidence>
<protein>
    <submittedName>
        <fullName evidence="1">Uncharacterized protein</fullName>
    </submittedName>
</protein>
<dbReference type="Proteomes" id="UP000298663">
    <property type="component" value="Unassembled WGS sequence"/>
</dbReference>